<accession>A0A7X0HAF2</accession>
<dbReference type="PANTHER" id="PTHR45947">
    <property type="entry name" value="SULFOQUINOVOSYL TRANSFERASE SQD2"/>
    <property type="match status" value="1"/>
</dbReference>
<feature type="transmembrane region" description="Helical" evidence="1">
    <location>
        <begin position="105"/>
        <end position="126"/>
    </location>
</feature>
<keyword evidence="1" id="KW-0472">Membrane</keyword>
<dbReference type="GO" id="GO:0016758">
    <property type="term" value="F:hexosyltransferase activity"/>
    <property type="evidence" value="ECO:0007669"/>
    <property type="project" value="TreeGrafter"/>
</dbReference>
<dbReference type="Pfam" id="PF00534">
    <property type="entry name" value="Glycos_transf_1"/>
    <property type="match status" value="2"/>
</dbReference>
<evidence type="ECO:0000259" key="3">
    <source>
        <dbReference type="Pfam" id="PF13579"/>
    </source>
</evidence>
<organism evidence="4 5">
    <name type="scientific">Algisphaera agarilytica</name>
    <dbReference type="NCBI Taxonomy" id="1385975"/>
    <lineage>
        <taxon>Bacteria</taxon>
        <taxon>Pseudomonadati</taxon>
        <taxon>Planctomycetota</taxon>
        <taxon>Phycisphaerae</taxon>
        <taxon>Phycisphaerales</taxon>
        <taxon>Phycisphaeraceae</taxon>
        <taxon>Algisphaera</taxon>
    </lineage>
</organism>
<dbReference type="SUPFAM" id="SSF53756">
    <property type="entry name" value="UDP-Glycosyltransferase/glycogen phosphorylase"/>
    <property type="match status" value="2"/>
</dbReference>
<evidence type="ECO:0000259" key="2">
    <source>
        <dbReference type="Pfam" id="PF00534"/>
    </source>
</evidence>
<feature type="domain" description="Glycosyltransferase subfamily 4-like N-terminal" evidence="3">
    <location>
        <begin position="21"/>
        <end position="204"/>
    </location>
</feature>
<dbReference type="Pfam" id="PF13579">
    <property type="entry name" value="Glyco_trans_4_4"/>
    <property type="match status" value="2"/>
</dbReference>
<feature type="domain" description="Glycosyltransferase subfamily 4-like N-terminal" evidence="3">
    <location>
        <begin position="453"/>
        <end position="638"/>
    </location>
</feature>
<evidence type="ECO:0000313" key="5">
    <source>
        <dbReference type="Proteomes" id="UP000541810"/>
    </source>
</evidence>
<keyword evidence="1" id="KW-1133">Transmembrane helix</keyword>
<dbReference type="InterPro" id="IPR028098">
    <property type="entry name" value="Glyco_trans_4-like_N"/>
</dbReference>
<dbReference type="CDD" id="cd03794">
    <property type="entry name" value="GT4_WbuB-like"/>
    <property type="match status" value="2"/>
</dbReference>
<dbReference type="RefSeq" id="WP_184678274.1">
    <property type="nucleotide sequence ID" value="NZ_JACHGY010000001.1"/>
</dbReference>
<dbReference type="Proteomes" id="UP000541810">
    <property type="component" value="Unassembled WGS sequence"/>
</dbReference>
<feature type="domain" description="Glycosyl transferase family 1" evidence="2">
    <location>
        <begin position="656"/>
        <end position="821"/>
    </location>
</feature>
<dbReference type="EMBL" id="JACHGY010000001">
    <property type="protein sequence ID" value="MBB6430780.1"/>
    <property type="molecule type" value="Genomic_DNA"/>
</dbReference>
<dbReference type="AlphaFoldDB" id="A0A7X0HAF2"/>
<feature type="transmembrane region" description="Helical" evidence="1">
    <location>
        <begin position="544"/>
        <end position="564"/>
    </location>
</feature>
<keyword evidence="4" id="KW-0808">Transferase</keyword>
<keyword evidence="5" id="KW-1185">Reference proteome</keyword>
<feature type="domain" description="Glycosyl transferase family 1" evidence="2">
    <location>
        <begin position="222"/>
        <end position="389"/>
    </location>
</feature>
<protein>
    <submittedName>
        <fullName evidence="4">Glycosyltransferase involved in cell wall biosynthesis</fullName>
    </submittedName>
</protein>
<reference evidence="4 5" key="1">
    <citation type="submission" date="2020-08" db="EMBL/GenBank/DDBJ databases">
        <title>Genomic Encyclopedia of Type Strains, Phase IV (KMG-IV): sequencing the most valuable type-strain genomes for metagenomic binning, comparative biology and taxonomic classification.</title>
        <authorList>
            <person name="Goeker M."/>
        </authorList>
    </citation>
    <scope>NUCLEOTIDE SEQUENCE [LARGE SCALE GENOMIC DNA]</scope>
    <source>
        <strain evidence="4 5">DSM 103725</strain>
    </source>
</reference>
<keyword evidence="1" id="KW-0812">Transmembrane</keyword>
<dbReference type="PANTHER" id="PTHR45947:SF3">
    <property type="entry name" value="SULFOQUINOVOSYL TRANSFERASE SQD2"/>
    <property type="match status" value="1"/>
</dbReference>
<comment type="caution">
    <text evidence="4">The sequence shown here is derived from an EMBL/GenBank/DDBJ whole genome shotgun (WGS) entry which is preliminary data.</text>
</comment>
<dbReference type="InterPro" id="IPR001296">
    <property type="entry name" value="Glyco_trans_1"/>
</dbReference>
<dbReference type="Gene3D" id="3.40.50.2000">
    <property type="entry name" value="Glycogen Phosphorylase B"/>
    <property type="match status" value="4"/>
</dbReference>
<dbReference type="InterPro" id="IPR050194">
    <property type="entry name" value="Glycosyltransferase_grp1"/>
</dbReference>
<sequence length="859" mass="95470">MQILFINQTYAPDVAASAQLLEDMARQFADAGHEVAIVTSRSLYGQAGAVLPRYEKRDGVEVHRVGVARFGKGSVRARTFDATMFYLAATFKAWRVRMPSGKPQVVVTLTSPPYIGFIGVIVRFLLGGNRRGRYAINWSMDLYPDVLTSAGIVKPESLFGRMMHRFNLWCMRRADRVVTVGRCMRDRVVGQGVEPADVEMISVWPVSRVLELEEARQPSSYREAWGLEDKFVVMYSGNLGVAHRAKILAEAAQRLQHRDDIRFVFVGGGRRRDEITKYVAEHGLTNVLEKDYEPREKLEDLLRLGDVHLITQRSEFTGVVVPSKLFGIMASCRPSLYVGPPEAEVARVLTESGGGQVCSMESADDLVAQIERLADDRSIALDMGQKAREAVLTSHTLRDRFEKFNAMLEGLLGPEAARAIHTPAINHGQNLPAKPLRVLFINQAYAPDAAATAQHCEDLARYLVEQGHGVSVIASRSIYGQKGADLPGRETRHGVHVNRVGLSLFGKRGIVLRAVDFGLFYVAAMWRAIWIRVPIGDRLSKPDVVVTLTTPPLIGMVGWMMRLLRRCRQVVWTMDLYPDVLVAAGVSKQDSLLTRFFAWLNRREIGRADRVVALGRCMKDLIKAKGIGEDHIEVIGVWSPNDPPEELSDPAESSYREEWGLEGKFVVQYSGNFGLAHDYQTFCDTILELRDRDDIVFLFAGGGKRIPPLKAFVEQHGLKNVMIQPYQPRERLLDLLSLADVHLISQSESFTGIVVPSKLFGIMAAGRTSLFVGPPDAEVARVLDETGGGIRFPLGDAKALADVILQLAHDPERVQRMGQAALDASRGEHHRNSRFHAWEDLLVEVVSQAPAPSLPVPPL</sequence>
<evidence type="ECO:0000256" key="1">
    <source>
        <dbReference type="SAM" id="Phobius"/>
    </source>
</evidence>
<evidence type="ECO:0000313" key="4">
    <source>
        <dbReference type="EMBL" id="MBB6430780.1"/>
    </source>
</evidence>
<gene>
    <name evidence="4" type="ORF">HNQ40_002586</name>
</gene>
<name>A0A7X0HAF2_9BACT</name>
<feature type="transmembrane region" description="Helical" evidence="1">
    <location>
        <begin position="510"/>
        <end position="532"/>
    </location>
</feature>
<proteinExistence type="predicted"/>